<dbReference type="GO" id="GO:0008999">
    <property type="term" value="F:protein-N-terminal-alanine acetyltransferase activity"/>
    <property type="evidence" value="ECO:0007669"/>
    <property type="project" value="TreeGrafter"/>
</dbReference>
<proteinExistence type="inferred from homology"/>
<dbReference type="EMBL" id="RJKX01000014">
    <property type="protein sequence ID" value="ROP91119.1"/>
    <property type="molecule type" value="Genomic_DNA"/>
</dbReference>
<dbReference type="AlphaFoldDB" id="A0A3N1LK54"/>
<dbReference type="Pfam" id="PF13302">
    <property type="entry name" value="Acetyltransf_3"/>
    <property type="match status" value="1"/>
</dbReference>
<dbReference type="InterPro" id="IPR051531">
    <property type="entry name" value="N-acetyltransferase"/>
</dbReference>
<dbReference type="PROSITE" id="PS51186">
    <property type="entry name" value="GNAT"/>
    <property type="match status" value="1"/>
</dbReference>
<comment type="caution">
    <text evidence="6">The sequence shown here is derived from an EMBL/GenBank/DDBJ whole genome shotgun (WGS) entry which is preliminary data.</text>
</comment>
<evidence type="ECO:0000256" key="1">
    <source>
        <dbReference type="ARBA" id="ARBA00022679"/>
    </source>
</evidence>
<feature type="region of interest" description="Disordered" evidence="4">
    <location>
        <begin position="1"/>
        <end position="31"/>
    </location>
</feature>
<sequence length="232" mass="25601">MTAKVGTAKVGPGKAATATAGSEPGAPVRTAPGRLERWLGPFLGEAHTTILAGDRVFLRPPRQSDFDGWARVRAGSRAFLAPWEPTWPDDALSRGAYRRRLAAYGVDWRKDTGYNFFVFGRGDETLLGGIGLANVRRGVVQSASLGYWMGAPYAGHGYMTEGLRAVLAFSFDRLHLHRLEAACLPSNMASRRLLAKCGFREEGYARKYLCINGVWQDHVLFGQLAEEWRLSR</sequence>
<keyword evidence="1 6" id="KW-0808">Transferase</keyword>
<evidence type="ECO:0000313" key="7">
    <source>
        <dbReference type="Proteomes" id="UP000278222"/>
    </source>
</evidence>
<dbReference type="OrthoDB" id="9801669at2"/>
<reference evidence="6 7" key="1">
    <citation type="submission" date="2018-11" db="EMBL/GenBank/DDBJ databases">
        <title>Genomic Encyclopedia of Type Strains, Phase IV (KMG-IV): sequencing the most valuable type-strain genomes for metagenomic binning, comparative biology and taxonomic classification.</title>
        <authorList>
            <person name="Goeker M."/>
        </authorList>
    </citation>
    <scope>NUCLEOTIDE SEQUENCE [LARGE SCALE GENOMIC DNA]</scope>
    <source>
        <strain evidence="6 7">DSM 5900</strain>
    </source>
</reference>
<dbReference type="RefSeq" id="WP_123690755.1">
    <property type="nucleotide sequence ID" value="NZ_AP019700.1"/>
</dbReference>
<dbReference type="InterPro" id="IPR016181">
    <property type="entry name" value="Acyl_CoA_acyltransferase"/>
</dbReference>
<dbReference type="PANTHER" id="PTHR43792">
    <property type="entry name" value="GNAT FAMILY, PUTATIVE (AFU_ORTHOLOGUE AFUA_3G00765)-RELATED-RELATED"/>
    <property type="match status" value="1"/>
</dbReference>
<accession>A0A3N1LK54</accession>
<name>A0A3N1LK54_9PROT</name>
<protein>
    <submittedName>
        <fullName evidence="6">Ribosomal-protein-alanine N-acetyltransferase</fullName>
    </submittedName>
</protein>
<evidence type="ECO:0000256" key="3">
    <source>
        <dbReference type="ARBA" id="ARBA00038502"/>
    </source>
</evidence>
<keyword evidence="2" id="KW-0012">Acyltransferase</keyword>
<organism evidence="6 7">
    <name type="scientific">Stella humosa</name>
    <dbReference type="NCBI Taxonomy" id="94"/>
    <lineage>
        <taxon>Bacteria</taxon>
        <taxon>Pseudomonadati</taxon>
        <taxon>Pseudomonadota</taxon>
        <taxon>Alphaproteobacteria</taxon>
        <taxon>Rhodospirillales</taxon>
        <taxon>Stellaceae</taxon>
        <taxon>Stella</taxon>
    </lineage>
</organism>
<dbReference type="SUPFAM" id="SSF55729">
    <property type="entry name" value="Acyl-CoA N-acyltransferases (Nat)"/>
    <property type="match status" value="1"/>
</dbReference>
<keyword evidence="7" id="KW-1185">Reference proteome</keyword>
<dbReference type="Proteomes" id="UP000278222">
    <property type="component" value="Unassembled WGS sequence"/>
</dbReference>
<dbReference type="PANTHER" id="PTHR43792:SF8">
    <property type="entry name" value="[RIBOSOMAL PROTEIN US5]-ALANINE N-ACETYLTRANSFERASE"/>
    <property type="match status" value="1"/>
</dbReference>
<evidence type="ECO:0000256" key="4">
    <source>
        <dbReference type="SAM" id="MobiDB-lite"/>
    </source>
</evidence>
<evidence type="ECO:0000259" key="5">
    <source>
        <dbReference type="PROSITE" id="PS51186"/>
    </source>
</evidence>
<gene>
    <name evidence="6" type="ORF">EDC65_2982</name>
</gene>
<feature type="domain" description="N-acetyltransferase" evidence="5">
    <location>
        <begin position="56"/>
        <end position="226"/>
    </location>
</feature>
<dbReference type="GO" id="GO:0005737">
    <property type="term" value="C:cytoplasm"/>
    <property type="evidence" value="ECO:0007669"/>
    <property type="project" value="TreeGrafter"/>
</dbReference>
<dbReference type="Gene3D" id="3.40.630.30">
    <property type="match status" value="1"/>
</dbReference>
<evidence type="ECO:0000256" key="2">
    <source>
        <dbReference type="ARBA" id="ARBA00023315"/>
    </source>
</evidence>
<evidence type="ECO:0000313" key="6">
    <source>
        <dbReference type="EMBL" id="ROP91119.1"/>
    </source>
</evidence>
<dbReference type="InterPro" id="IPR000182">
    <property type="entry name" value="GNAT_dom"/>
</dbReference>
<comment type="similarity">
    <text evidence="3">Belongs to the acetyltransferase family. RimJ subfamily.</text>
</comment>